<proteinExistence type="predicted"/>
<name>A0A0A9BJ67_ARUDO</name>
<reference evidence="1" key="1">
    <citation type="submission" date="2014-09" db="EMBL/GenBank/DDBJ databases">
        <authorList>
            <person name="Magalhaes I.L.F."/>
            <person name="Oliveira U."/>
            <person name="Santos F.R."/>
            <person name="Vidigal T.H.D.A."/>
            <person name="Brescovit A.D."/>
            <person name="Santos A.J."/>
        </authorList>
    </citation>
    <scope>NUCLEOTIDE SEQUENCE</scope>
    <source>
        <tissue evidence="1">Shoot tissue taken approximately 20 cm above the soil surface</tissue>
    </source>
</reference>
<organism evidence="1">
    <name type="scientific">Arundo donax</name>
    <name type="common">Giant reed</name>
    <name type="synonym">Donax arundinaceus</name>
    <dbReference type="NCBI Taxonomy" id="35708"/>
    <lineage>
        <taxon>Eukaryota</taxon>
        <taxon>Viridiplantae</taxon>
        <taxon>Streptophyta</taxon>
        <taxon>Embryophyta</taxon>
        <taxon>Tracheophyta</taxon>
        <taxon>Spermatophyta</taxon>
        <taxon>Magnoliopsida</taxon>
        <taxon>Liliopsida</taxon>
        <taxon>Poales</taxon>
        <taxon>Poaceae</taxon>
        <taxon>PACMAD clade</taxon>
        <taxon>Arundinoideae</taxon>
        <taxon>Arundineae</taxon>
        <taxon>Arundo</taxon>
    </lineage>
</organism>
<dbReference type="EMBL" id="GBRH01234469">
    <property type="protein sequence ID" value="JAD63426.1"/>
    <property type="molecule type" value="Transcribed_RNA"/>
</dbReference>
<dbReference type="AlphaFoldDB" id="A0A0A9BJ67"/>
<accession>A0A0A9BJ67</accession>
<evidence type="ECO:0000313" key="1">
    <source>
        <dbReference type="EMBL" id="JAD63426.1"/>
    </source>
</evidence>
<sequence>MVSNVTPILKFDFCFCVVRGTRYFSWTMMLSLTVEYVGI</sequence>
<protein>
    <submittedName>
        <fullName evidence="1">Uncharacterized protein</fullName>
    </submittedName>
</protein>
<reference evidence="1" key="2">
    <citation type="journal article" date="2015" name="Data Brief">
        <title>Shoot transcriptome of the giant reed, Arundo donax.</title>
        <authorList>
            <person name="Barrero R.A."/>
            <person name="Guerrero F.D."/>
            <person name="Moolhuijzen P."/>
            <person name="Goolsby J.A."/>
            <person name="Tidwell J."/>
            <person name="Bellgard S.E."/>
            <person name="Bellgard M.I."/>
        </authorList>
    </citation>
    <scope>NUCLEOTIDE SEQUENCE</scope>
    <source>
        <tissue evidence="1">Shoot tissue taken approximately 20 cm above the soil surface</tissue>
    </source>
</reference>